<dbReference type="GeneID" id="26640635"/>
<dbReference type="OrthoDB" id="15392at10239"/>
<dbReference type="KEGG" id="vg:26640635"/>
<dbReference type="Proteomes" id="UP000201432">
    <property type="component" value="Segment"/>
</dbReference>
<dbReference type="EMBL" id="KT438501">
    <property type="protein sequence ID" value="ALH46901.1"/>
    <property type="molecule type" value="Genomic_DNA"/>
</dbReference>
<evidence type="ECO:0000313" key="2">
    <source>
        <dbReference type="Proteomes" id="UP000201432"/>
    </source>
</evidence>
<reference evidence="1" key="1">
    <citation type="submission" date="2018-02" db="EMBL/GenBank/DDBJ databases">
        <authorList>
            <person name="Karuturi S."/>
            <person name="Chitta P."/>
            <person name="Kapyur S.N."/>
            <person name="Kettlewell J.M."/>
            <person name="Anderson J."/>
            <person name="Padolina J."/>
            <person name="Johnson A."/>
            <person name="Serrano M.G."/>
            <person name="Buck G."/>
            <person name="Lee V."/>
            <person name="Wang Y."/>
            <person name="Carvalho R."/>
            <person name="Voegtly L."/>
            <person name="Shi R."/>
            <person name="Duckworth R."/>
            <person name="Loviza R."/>
            <person name="Walstead R."/>
            <person name="Shah Z."/>
            <person name="Kiflezghi M."/>
            <person name="Wade K."/>
            <person name="Hughes L.E."/>
            <person name="Bradley K.W."/>
            <person name="Asai D.J."/>
            <person name="Bowman C.A."/>
            <person name="Russell D.A."/>
            <person name="Pope W.H."/>
            <person name="Jacobs-Sera D."/>
            <person name="Hendrix R.W."/>
            <person name="Hatfull G.F."/>
        </authorList>
    </citation>
    <scope>NUCLEOTIDE SEQUENCE</scope>
</reference>
<accession>A0A0N9STY0</accession>
<gene>
    <name evidence="1" type="primary">49</name>
    <name evidence="1" type="ORF">SEA_THEIA_49</name>
</gene>
<keyword evidence="2" id="KW-1185">Reference proteome</keyword>
<protein>
    <submittedName>
        <fullName evidence="1">Uncharacterized protein</fullName>
    </submittedName>
</protein>
<sequence>MSKFIVELTVGRDVEVEADDFDEYEGNLFIYSGGAKTAMFAKGEWSLILKAPDPITKAAVEPLPSGPRKALLEVYVPSDDTFRTPQVWEYMSYIPTHLTVVDGDGKEWNHTGDAWVREDGLRTPCSWTGPYTEVIE</sequence>
<name>A0A0N9STY0_9CAUD</name>
<proteinExistence type="predicted"/>
<dbReference type="RefSeq" id="YP_009214321.1">
    <property type="nucleotide sequence ID" value="NC_028960.2"/>
</dbReference>
<organism evidence="1 2">
    <name type="scientific">Mycobacterium phage Theia</name>
    <dbReference type="NCBI Taxonomy" id="1718172"/>
    <lineage>
        <taxon>Viruses</taxon>
        <taxon>Duplodnaviria</taxon>
        <taxon>Heunggongvirae</taxon>
        <taxon>Uroviricota</taxon>
        <taxon>Caudoviricetes</taxon>
        <taxon>Benedictvirus</taxon>
        <taxon>Benedictvirus theia</taxon>
    </lineage>
</organism>
<evidence type="ECO:0000313" key="1">
    <source>
        <dbReference type="EMBL" id="ALH46901.1"/>
    </source>
</evidence>